<name>A0A8I0DTA9_9FIRM</name>
<reference evidence="1 2" key="1">
    <citation type="submission" date="2020-08" db="EMBL/GenBank/DDBJ databases">
        <title>Genome public.</title>
        <authorList>
            <person name="Liu C."/>
            <person name="Sun Q."/>
        </authorList>
    </citation>
    <scope>NUCLEOTIDE SEQUENCE [LARGE SCALE GENOMIC DNA]</scope>
    <source>
        <strain evidence="1 2">BX17</strain>
    </source>
</reference>
<evidence type="ECO:0000313" key="2">
    <source>
        <dbReference type="Proteomes" id="UP000652847"/>
    </source>
</evidence>
<organism evidence="1 2">
    <name type="scientific">Blautia segnis</name>
    <dbReference type="NCBI Taxonomy" id="2763030"/>
    <lineage>
        <taxon>Bacteria</taxon>
        <taxon>Bacillati</taxon>
        <taxon>Bacillota</taxon>
        <taxon>Clostridia</taxon>
        <taxon>Lachnospirales</taxon>
        <taxon>Lachnospiraceae</taxon>
        <taxon>Blautia</taxon>
    </lineage>
</organism>
<evidence type="ECO:0000313" key="1">
    <source>
        <dbReference type="EMBL" id="MBC5652703.1"/>
    </source>
</evidence>
<comment type="caution">
    <text evidence="1">The sequence shown here is derived from an EMBL/GenBank/DDBJ whole genome shotgun (WGS) entry which is preliminary data.</text>
</comment>
<sequence length="50" mass="5854">MILLIILFFALQVLILFCCLAAGNDPYSQQLSDQEQLEFLARWKKEHGRE</sequence>
<dbReference type="Proteomes" id="UP000652847">
    <property type="component" value="Unassembled WGS sequence"/>
</dbReference>
<keyword evidence="2" id="KW-1185">Reference proteome</keyword>
<accession>A0A8I0DTA9</accession>
<dbReference type="EMBL" id="JACOOT010000039">
    <property type="protein sequence ID" value="MBC5652703.1"/>
    <property type="molecule type" value="Genomic_DNA"/>
</dbReference>
<proteinExistence type="predicted"/>
<protein>
    <submittedName>
        <fullName evidence="1">Uncharacterized protein</fullName>
    </submittedName>
</protein>
<dbReference type="AlphaFoldDB" id="A0A8I0DTA9"/>
<gene>
    <name evidence="1" type="ORF">H8S54_16730</name>
</gene>
<dbReference type="RefSeq" id="WP_021924544.1">
    <property type="nucleotide sequence ID" value="NZ_JACOOT010000039.1"/>
</dbReference>